<accession>A0AAD4JIQ0</accession>
<gene>
    <name evidence="1" type="ORF">C2S53_009832</name>
</gene>
<reference evidence="1 2" key="1">
    <citation type="journal article" date="2021" name="Nat. Commun.">
        <title>Incipient diploidization of the medicinal plant Perilla within 10,000 years.</title>
        <authorList>
            <person name="Zhang Y."/>
            <person name="Shen Q."/>
            <person name="Leng L."/>
            <person name="Zhang D."/>
            <person name="Chen S."/>
            <person name="Shi Y."/>
            <person name="Ning Z."/>
            <person name="Chen S."/>
        </authorList>
    </citation>
    <scope>NUCLEOTIDE SEQUENCE [LARGE SCALE GENOMIC DNA]</scope>
    <source>
        <strain evidence="2">cv. PC099</strain>
    </source>
</reference>
<sequence>MIAAEEFTFPVISSGTAVNLSLLPPLWRISDGADSDKASTAGRQRRTFATQIFKLDERGTEAEEGSQEKMDLLWEDFNEELMRSSSAASSDSDYSREIVPRRDSGGEFETLEECANVRQLKLIPAKPRKLGSLVKVVKNLFNKRASN</sequence>
<evidence type="ECO:0000313" key="1">
    <source>
        <dbReference type="EMBL" id="KAH6833823.1"/>
    </source>
</evidence>
<dbReference type="Proteomes" id="UP001190926">
    <property type="component" value="Unassembled WGS sequence"/>
</dbReference>
<evidence type="ECO:0000313" key="2">
    <source>
        <dbReference type="Proteomes" id="UP001190926"/>
    </source>
</evidence>
<dbReference type="AlphaFoldDB" id="A0AAD4JIQ0"/>
<dbReference type="PANTHER" id="PTHR34666:SF1">
    <property type="entry name" value="OS02G0554800 PROTEIN"/>
    <property type="match status" value="1"/>
</dbReference>
<dbReference type="PANTHER" id="PTHR34666">
    <property type="entry name" value="EXPRESSED PROTEIN"/>
    <property type="match status" value="1"/>
</dbReference>
<comment type="caution">
    <text evidence="1">The sequence shown here is derived from an EMBL/GenBank/DDBJ whole genome shotgun (WGS) entry which is preliminary data.</text>
</comment>
<organism evidence="1 2">
    <name type="scientific">Perilla frutescens var. hirtella</name>
    <name type="common">Perilla citriodora</name>
    <name type="synonym">Perilla setoyensis</name>
    <dbReference type="NCBI Taxonomy" id="608512"/>
    <lineage>
        <taxon>Eukaryota</taxon>
        <taxon>Viridiplantae</taxon>
        <taxon>Streptophyta</taxon>
        <taxon>Embryophyta</taxon>
        <taxon>Tracheophyta</taxon>
        <taxon>Spermatophyta</taxon>
        <taxon>Magnoliopsida</taxon>
        <taxon>eudicotyledons</taxon>
        <taxon>Gunneridae</taxon>
        <taxon>Pentapetalae</taxon>
        <taxon>asterids</taxon>
        <taxon>lamiids</taxon>
        <taxon>Lamiales</taxon>
        <taxon>Lamiaceae</taxon>
        <taxon>Nepetoideae</taxon>
        <taxon>Elsholtzieae</taxon>
        <taxon>Perilla</taxon>
    </lineage>
</organism>
<proteinExistence type="predicted"/>
<dbReference type="EMBL" id="SDAM02000055">
    <property type="protein sequence ID" value="KAH6833823.1"/>
    <property type="molecule type" value="Genomic_DNA"/>
</dbReference>
<name>A0AAD4JIQ0_PERFH</name>
<keyword evidence="2" id="KW-1185">Reference proteome</keyword>
<protein>
    <submittedName>
        <fullName evidence="1">Uncharacterized protein</fullName>
    </submittedName>
</protein>